<dbReference type="AlphaFoldDB" id="A0A4R2RRI6"/>
<dbReference type="RefSeq" id="WP_131849225.1">
    <property type="nucleotide sequence ID" value="NZ_SLXV01000029.1"/>
</dbReference>
<keyword evidence="4" id="KW-1185">Reference proteome</keyword>
<evidence type="ECO:0000313" key="4">
    <source>
        <dbReference type="Proteomes" id="UP000294746"/>
    </source>
</evidence>
<dbReference type="InterPro" id="IPR011055">
    <property type="entry name" value="Dup_hybrid_motif"/>
</dbReference>
<feature type="transmembrane region" description="Helical" evidence="1">
    <location>
        <begin position="30"/>
        <end position="50"/>
    </location>
</feature>
<keyword evidence="1" id="KW-0812">Transmembrane</keyword>
<proteinExistence type="predicted"/>
<dbReference type="PANTHER" id="PTHR21666:SF291">
    <property type="entry name" value="STAGE II SPORULATION PROTEIN Q"/>
    <property type="match status" value="1"/>
</dbReference>
<dbReference type="EMBL" id="SLXV01000029">
    <property type="protein sequence ID" value="TCP65923.1"/>
    <property type="molecule type" value="Genomic_DNA"/>
</dbReference>
<keyword evidence="1" id="KW-0472">Membrane</keyword>
<dbReference type="Pfam" id="PF01551">
    <property type="entry name" value="Peptidase_M23"/>
    <property type="match status" value="1"/>
</dbReference>
<evidence type="ECO:0000259" key="2">
    <source>
        <dbReference type="Pfam" id="PF01551"/>
    </source>
</evidence>
<dbReference type="PANTHER" id="PTHR21666">
    <property type="entry name" value="PEPTIDASE-RELATED"/>
    <property type="match status" value="1"/>
</dbReference>
<reference evidence="3 4" key="1">
    <citation type="submission" date="2019-03" db="EMBL/GenBank/DDBJ databases">
        <title>Genomic Encyclopedia of Type Strains, Phase IV (KMG-IV): sequencing the most valuable type-strain genomes for metagenomic binning, comparative biology and taxonomic classification.</title>
        <authorList>
            <person name="Goeker M."/>
        </authorList>
    </citation>
    <scope>NUCLEOTIDE SEQUENCE [LARGE SCALE GENOMIC DNA]</scope>
    <source>
        <strain evidence="3 4">DSM 46831</strain>
    </source>
</reference>
<dbReference type="GO" id="GO:0004222">
    <property type="term" value="F:metalloendopeptidase activity"/>
    <property type="evidence" value="ECO:0007669"/>
    <property type="project" value="TreeGrafter"/>
</dbReference>
<keyword evidence="1" id="KW-1133">Transmembrane helix</keyword>
<comment type="caution">
    <text evidence="3">The sequence shown here is derived from an EMBL/GenBank/DDBJ whole genome shotgun (WGS) entry which is preliminary data.</text>
</comment>
<dbReference type="InterPro" id="IPR050570">
    <property type="entry name" value="Cell_wall_metabolism_enzyme"/>
</dbReference>
<feature type="domain" description="M23ase beta-sheet core" evidence="2">
    <location>
        <begin position="120"/>
        <end position="217"/>
    </location>
</feature>
<gene>
    <name evidence="3" type="ORF">EDD57_12918</name>
</gene>
<sequence>MKIEDPKTKVSFLNQNKRQLAWKRLLTKKWFFPAVYLTVVAIVLGGVWLVQGTVSKDVSKNMPSIDTILPVEKPSTAEMMGMPVASNSEVTVTKKFYDEKMTSKDKELALINYQGTFYRNTGVNFARKDGKTFDVVATLGGTVTRVETNPVVGLQVEVKHENGLITIYQSLSAASAKVGQVVSQGDVLGQAGMNKFEQADGNHLHFEVRKNSQPQNPEQFIK</sequence>
<dbReference type="SUPFAM" id="SSF51261">
    <property type="entry name" value="Duplicated hybrid motif"/>
    <property type="match status" value="1"/>
</dbReference>
<name>A0A4R2RRI6_9BACL</name>
<accession>A0A4R2RRI6</accession>
<evidence type="ECO:0000313" key="3">
    <source>
        <dbReference type="EMBL" id="TCP65923.1"/>
    </source>
</evidence>
<dbReference type="InterPro" id="IPR016047">
    <property type="entry name" value="M23ase_b-sheet_dom"/>
</dbReference>
<evidence type="ECO:0000256" key="1">
    <source>
        <dbReference type="SAM" id="Phobius"/>
    </source>
</evidence>
<dbReference type="OrthoDB" id="2050153at2"/>
<dbReference type="Proteomes" id="UP000294746">
    <property type="component" value="Unassembled WGS sequence"/>
</dbReference>
<dbReference type="Gene3D" id="2.70.70.10">
    <property type="entry name" value="Glucose Permease (Domain IIA)"/>
    <property type="match status" value="1"/>
</dbReference>
<protein>
    <submittedName>
        <fullName evidence="3">Stage II sporulation protein Q</fullName>
    </submittedName>
</protein>
<dbReference type="CDD" id="cd12797">
    <property type="entry name" value="M23_peptidase"/>
    <property type="match status" value="1"/>
</dbReference>
<organism evidence="3 4">
    <name type="scientific">Baia soyae</name>
    <dbReference type="NCBI Taxonomy" id="1544746"/>
    <lineage>
        <taxon>Bacteria</taxon>
        <taxon>Bacillati</taxon>
        <taxon>Bacillota</taxon>
        <taxon>Bacilli</taxon>
        <taxon>Bacillales</taxon>
        <taxon>Thermoactinomycetaceae</taxon>
        <taxon>Baia</taxon>
    </lineage>
</organism>